<protein>
    <recommendedName>
        <fullName evidence="3 7">Nuclease SbcCD subunit D</fullName>
    </recommendedName>
</protein>
<feature type="domain" description="Calcineurin-like phosphoesterase" evidence="8">
    <location>
        <begin position="1"/>
        <end position="236"/>
    </location>
</feature>
<dbReference type="Proteomes" id="UP000244571">
    <property type="component" value="Chromosome"/>
</dbReference>
<dbReference type="InterPro" id="IPR050535">
    <property type="entry name" value="DNA_Repair-Maintenance_Comp"/>
</dbReference>
<dbReference type="RefSeq" id="WP_108621855.1">
    <property type="nucleotide sequence ID" value="NZ_CP028901.1"/>
</dbReference>
<evidence type="ECO:0000256" key="1">
    <source>
        <dbReference type="ARBA" id="ARBA00010555"/>
    </source>
</evidence>
<name>A0A2R4XL50_9BURK</name>
<keyword evidence="7" id="KW-0255">Endonuclease</keyword>
<dbReference type="InterPro" id="IPR029052">
    <property type="entry name" value="Metallo-depent_PP-like"/>
</dbReference>
<feature type="domain" description="Nuclease SbcCD subunit D C-terminal" evidence="9">
    <location>
        <begin position="290"/>
        <end position="385"/>
    </location>
</feature>
<dbReference type="OrthoDB" id="9773856at2"/>
<keyword evidence="4 7" id="KW-0540">Nuclease</keyword>
<dbReference type="Gene3D" id="3.30.160.720">
    <property type="match status" value="1"/>
</dbReference>
<dbReference type="Gene3D" id="3.60.21.10">
    <property type="match status" value="1"/>
</dbReference>
<evidence type="ECO:0000256" key="4">
    <source>
        <dbReference type="ARBA" id="ARBA00022722"/>
    </source>
</evidence>
<comment type="subunit">
    <text evidence="2 7">Heterodimer of SbcC and SbcD.</text>
</comment>
<dbReference type="EMBL" id="CP028901">
    <property type="protein sequence ID" value="AWB34439.1"/>
    <property type="molecule type" value="Genomic_DNA"/>
</dbReference>
<dbReference type="GO" id="GO:0006260">
    <property type="term" value="P:DNA replication"/>
    <property type="evidence" value="ECO:0007669"/>
    <property type="project" value="UniProtKB-KW"/>
</dbReference>
<evidence type="ECO:0000256" key="6">
    <source>
        <dbReference type="ARBA" id="ARBA00022839"/>
    </source>
</evidence>
<dbReference type="PANTHER" id="PTHR30337:SF0">
    <property type="entry name" value="NUCLEASE SBCCD SUBUNIT D"/>
    <property type="match status" value="1"/>
</dbReference>
<reference evidence="10 11" key="1">
    <citation type="submission" date="2018-04" db="EMBL/GenBank/DDBJ databases">
        <title>Bordetella sp. HZ20 isolated from seawater.</title>
        <authorList>
            <person name="Sun C."/>
        </authorList>
    </citation>
    <scope>NUCLEOTIDE SEQUENCE [LARGE SCALE GENOMIC DNA]</scope>
    <source>
        <strain evidence="10 11">HZ20</strain>
    </source>
</reference>
<comment type="function">
    <text evidence="7">SbcCD cleaves DNA hairpin structures. These structures can inhibit DNA replication and are intermediates in certain DNA recombination reactions. The complex acts as a 3'-&gt;5' double strand exonuclease that can open hairpins. It also has a 5' single-strand endonuclease activity.</text>
</comment>
<evidence type="ECO:0000259" key="8">
    <source>
        <dbReference type="Pfam" id="PF00149"/>
    </source>
</evidence>
<dbReference type="NCBIfam" id="TIGR00619">
    <property type="entry name" value="sbcd"/>
    <property type="match status" value="1"/>
</dbReference>
<organism evidence="10 11">
    <name type="scientific">Orrella marina</name>
    <dbReference type="NCBI Taxonomy" id="2163011"/>
    <lineage>
        <taxon>Bacteria</taxon>
        <taxon>Pseudomonadati</taxon>
        <taxon>Pseudomonadota</taxon>
        <taxon>Betaproteobacteria</taxon>
        <taxon>Burkholderiales</taxon>
        <taxon>Alcaligenaceae</taxon>
        <taxon>Orrella</taxon>
    </lineage>
</organism>
<evidence type="ECO:0000313" key="11">
    <source>
        <dbReference type="Proteomes" id="UP000244571"/>
    </source>
</evidence>
<dbReference type="GO" id="GO:0004519">
    <property type="term" value="F:endonuclease activity"/>
    <property type="evidence" value="ECO:0007669"/>
    <property type="project" value="UniProtKB-KW"/>
</dbReference>
<dbReference type="Pfam" id="PF12320">
    <property type="entry name" value="SbcD_C"/>
    <property type="match status" value="1"/>
</dbReference>
<dbReference type="SUPFAM" id="SSF56300">
    <property type="entry name" value="Metallo-dependent phosphatases"/>
    <property type="match status" value="1"/>
</dbReference>
<keyword evidence="5 7" id="KW-0378">Hydrolase</keyword>
<dbReference type="GO" id="GO:0006310">
    <property type="term" value="P:DNA recombination"/>
    <property type="evidence" value="ECO:0007669"/>
    <property type="project" value="UniProtKB-KW"/>
</dbReference>
<dbReference type="GO" id="GO:0008408">
    <property type="term" value="F:3'-5' exonuclease activity"/>
    <property type="evidence" value="ECO:0007669"/>
    <property type="project" value="InterPro"/>
</dbReference>
<dbReference type="InterPro" id="IPR004843">
    <property type="entry name" value="Calcineurin-like_PHP"/>
</dbReference>
<accession>A0A2R4XL50</accession>
<evidence type="ECO:0000256" key="7">
    <source>
        <dbReference type="RuleBase" id="RU363069"/>
    </source>
</evidence>
<dbReference type="KEGG" id="boz:DBV39_12790"/>
<dbReference type="Pfam" id="PF00149">
    <property type="entry name" value="Metallophos"/>
    <property type="match status" value="1"/>
</dbReference>
<keyword evidence="7" id="KW-0233">DNA recombination</keyword>
<evidence type="ECO:0000256" key="2">
    <source>
        <dbReference type="ARBA" id="ARBA00011322"/>
    </source>
</evidence>
<comment type="similarity">
    <text evidence="1 7">Belongs to the SbcD family.</text>
</comment>
<dbReference type="InterPro" id="IPR004593">
    <property type="entry name" value="SbcD"/>
</dbReference>
<keyword evidence="11" id="KW-1185">Reference proteome</keyword>
<evidence type="ECO:0000256" key="3">
    <source>
        <dbReference type="ARBA" id="ARBA00013365"/>
    </source>
</evidence>
<keyword evidence="7" id="KW-0235">DNA replication</keyword>
<dbReference type="AlphaFoldDB" id="A0A2R4XL50"/>
<dbReference type="InterPro" id="IPR026843">
    <property type="entry name" value="SbcD_C"/>
</dbReference>
<evidence type="ECO:0000259" key="9">
    <source>
        <dbReference type="Pfam" id="PF12320"/>
    </source>
</evidence>
<keyword evidence="6 7" id="KW-0269">Exonuclease</keyword>
<dbReference type="PANTHER" id="PTHR30337">
    <property type="entry name" value="COMPONENT OF ATP-DEPENDENT DSDNA EXONUCLEASE"/>
    <property type="match status" value="1"/>
</dbReference>
<gene>
    <name evidence="7" type="primary">sbcD</name>
    <name evidence="10" type="ORF">DBV39_12790</name>
</gene>
<evidence type="ECO:0000256" key="5">
    <source>
        <dbReference type="ARBA" id="ARBA00022801"/>
    </source>
</evidence>
<dbReference type="CDD" id="cd00840">
    <property type="entry name" value="MPP_Mre11_N"/>
    <property type="match status" value="1"/>
</dbReference>
<proteinExistence type="inferred from homology"/>
<dbReference type="InterPro" id="IPR041796">
    <property type="entry name" value="Mre11_N"/>
</dbReference>
<sequence>MKLLHTSDWHLGRSLYGRKRDEEFAQFLQWMVQTVREREIDVLVVAGDVFDTATPGNRAQALYYQFLHQMVASPCRHIVIVAGNHDSPSFLNAPGDLLRAFDVHVIGQASTDVAQQVVVLRDEYGEPGMLVCAVPYLRDRDVRVVSAGESMQDKDANLVAGIRDHYEAIAQAAQDLRTSLGRAIPIIATGHLYTAGGQVLDGDGVRDLYIGSLGQVHARIFSDVFDYVALGHLHVPQIVDGQTRIRYSGSPLPMGFGEARQQKVVCQVTFDHDLTSDRFVPEVETIGVPVFQRLRQVRGDLQAITGQLEVLREDGQSCWIEVLYDGQEIVTDLRQRVEQAVADSPVEVLRVKVNGRSNPAMTSARQQESLEDLTPMDVFERCLEAYQVPDEQRSEMRHTYQEALALLEPVDEQASRIQTTKSERH</sequence>
<evidence type="ECO:0000313" key="10">
    <source>
        <dbReference type="EMBL" id="AWB34439.1"/>
    </source>
</evidence>